<evidence type="ECO:0000256" key="2">
    <source>
        <dbReference type="ARBA" id="ARBA00005189"/>
    </source>
</evidence>
<reference evidence="14" key="1">
    <citation type="submission" date="2024-03" db="EMBL/GenBank/DDBJ databases">
        <title>WGS assembly of Saponaria officinalis var. Norfolk2.</title>
        <authorList>
            <person name="Jenkins J."/>
            <person name="Shu S."/>
            <person name="Grimwood J."/>
            <person name="Barry K."/>
            <person name="Goodstein D."/>
            <person name="Schmutz J."/>
            <person name="Leebens-Mack J."/>
            <person name="Osbourn A."/>
        </authorList>
    </citation>
    <scope>NUCLEOTIDE SEQUENCE [LARGE SCALE GENOMIC DNA]</scope>
    <source>
        <strain evidence="14">JIC</strain>
    </source>
</reference>
<dbReference type="CDD" id="cd03506">
    <property type="entry name" value="Delta6-FADS-like"/>
    <property type="match status" value="1"/>
</dbReference>
<name>A0AAW1MT85_SAPOF</name>
<evidence type="ECO:0000313" key="14">
    <source>
        <dbReference type="EMBL" id="KAK9749097.1"/>
    </source>
</evidence>
<comment type="caution">
    <text evidence="14">The sequence shown here is derived from an EMBL/GenBank/DDBJ whole genome shotgun (WGS) entry which is preliminary data.</text>
</comment>
<keyword evidence="7 12" id="KW-1133">Transmembrane helix</keyword>
<dbReference type="EMBL" id="JBDFQZ010000002">
    <property type="protein sequence ID" value="KAK9749097.1"/>
    <property type="molecule type" value="Genomic_DNA"/>
</dbReference>
<feature type="transmembrane region" description="Helical" evidence="12">
    <location>
        <begin position="285"/>
        <end position="302"/>
    </location>
</feature>
<evidence type="ECO:0000256" key="11">
    <source>
        <dbReference type="ARBA" id="ARBA00023136"/>
    </source>
</evidence>
<evidence type="ECO:0000256" key="8">
    <source>
        <dbReference type="ARBA" id="ARBA00023002"/>
    </source>
</evidence>
<dbReference type="GO" id="GO:0016020">
    <property type="term" value="C:membrane"/>
    <property type="evidence" value="ECO:0007669"/>
    <property type="project" value="UniProtKB-SubCell"/>
</dbReference>
<feature type="transmembrane region" description="Helical" evidence="12">
    <location>
        <begin position="136"/>
        <end position="153"/>
    </location>
</feature>
<dbReference type="PANTHER" id="PTHR19353:SF30">
    <property type="entry name" value="DELTA 8-(E)-SPHINGOLIPID DESATURASE"/>
    <property type="match status" value="1"/>
</dbReference>
<dbReference type="PROSITE" id="PS50255">
    <property type="entry name" value="CYTOCHROME_B5_2"/>
    <property type="match status" value="1"/>
</dbReference>
<dbReference type="SMART" id="SM01117">
    <property type="entry name" value="Cyt-b5"/>
    <property type="match status" value="1"/>
</dbReference>
<feature type="transmembrane region" description="Helical" evidence="12">
    <location>
        <begin position="253"/>
        <end position="273"/>
    </location>
</feature>
<dbReference type="GO" id="GO:0046872">
    <property type="term" value="F:metal ion binding"/>
    <property type="evidence" value="ECO:0007669"/>
    <property type="project" value="UniProtKB-KW"/>
</dbReference>
<dbReference type="GO" id="GO:0006629">
    <property type="term" value="P:lipid metabolic process"/>
    <property type="evidence" value="ECO:0007669"/>
    <property type="project" value="UniProtKB-KW"/>
</dbReference>
<dbReference type="PANTHER" id="PTHR19353">
    <property type="entry name" value="FATTY ACID DESATURASE 2"/>
    <property type="match status" value="1"/>
</dbReference>
<organism evidence="14 15">
    <name type="scientific">Saponaria officinalis</name>
    <name type="common">Common soapwort</name>
    <name type="synonym">Lychnis saponaria</name>
    <dbReference type="NCBI Taxonomy" id="3572"/>
    <lineage>
        <taxon>Eukaryota</taxon>
        <taxon>Viridiplantae</taxon>
        <taxon>Streptophyta</taxon>
        <taxon>Embryophyta</taxon>
        <taxon>Tracheophyta</taxon>
        <taxon>Spermatophyta</taxon>
        <taxon>Magnoliopsida</taxon>
        <taxon>eudicotyledons</taxon>
        <taxon>Gunneridae</taxon>
        <taxon>Pentapetalae</taxon>
        <taxon>Caryophyllales</taxon>
        <taxon>Caryophyllaceae</taxon>
        <taxon>Caryophylleae</taxon>
        <taxon>Saponaria</taxon>
    </lineage>
</organism>
<dbReference type="AlphaFoldDB" id="A0AAW1MT85"/>
<evidence type="ECO:0000256" key="6">
    <source>
        <dbReference type="ARBA" id="ARBA00022723"/>
    </source>
</evidence>
<proteinExistence type="inferred from homology"/>
<evidence type="ECO:0000256" key="1">
    <source>
        <dbReference type="ARBA" id="ARBA00004141"/>
    </source>
</evidence>
<keyword evidence="9" id="KW-0408">Iron</keyword>
<comment type="subcellular location">
    <subcellularLocation>
        <location evidence="1">Membrane</location>
        <topology evidence="1">Multi-pass membrane protein</topology>
    </subcellularLocation>
</comment>
<keyword evidence="6" id="KW-0479">Metal-binding</keyword>
<comment type="pathway">
    <text evidence="2">Lipid metabolism.</text>
</comment>
<dbReference type="GO" id="GO:0016717">
    <property type="term" value="F:oxidoreductase activity, acting on paired donors, with oxidation of a pair of donors resulting in the reduction of molecular oxygen to two molecules of water"/>
    <property type="evidence" value="ECO:0007669"/>
    <property type="project" value="TreeGrafter"/>
</dbReference>
<gene>
    <name evidence="14" type="ORF">RND81_02G102400</name>
</gene>
<dbReference type="Pfam" id="PF00487">
    <property type="entry name" value="FA_desaturase"/>
    <property type="match status" value="1"/>
</dbReference>
<evidence type="ECO:0000313" key="15">
    <source>
        <dbReference type="Proteomes" id="UP001443914"/>
    </source>
</evidence>
<dbReference type="InterPro" id="IPR005804">
    <property type="entry name" value="FA_desaturase_dom"/>
</dbReference>
<evidence type="ECO:0000256" key="10">
    <source>
        <dbReference type="ARBA" id="ARBA00023098"/>
    </source>
</evidence>
<evidence type="ECO:0000256" key="4">
    <source>
        <dbReference type="ARBA" id="ARBA00022617"/>
    </source>
</evidence>
<feature type="transmembrane region" description="Helical" evidence="12">
    <location>
        <begin position="174"/>
        <end position="191"/>
    </location>
</feature>
<dbReference type="InterPro" id="IPR001199">
    <property type="entry name" value="Cyt_B5-like_heme/steroid-bd"/>
</dbReference>
<keyword evidence="8" id="KW-0560">Oxidoreductase</keyword>
<dbReference type="SUPFAM" id="SSF55856">
    <property type="entry name" value="Cytochrome b5-like heme/steroid binding domain"/>
    <property type="match status" value="1"/>
</dbReference>
<keyword evidence="10" id="KW-0443">Lipid metabolism</keyword>
<dbReference type="InterPro" id="IPR036400">
    <property type="entry name" value="Cyt_B5-like_heme/steroid_sf"/>
</dbReference>
<evidence type="ECO:0000256" key="3">
    <source>
        <dbReference type="ARBA" id="ARBA00009295"/>
    </source>
</evidence>
<accession>A0AAW1MT85</accession>
<sequence length="447" mass="52088">MGDKTKYISQEELKSHNKKNDLWISIMGKVYNVTNWVNNHPGGELPLLYFAGQDVTDVFLAYHPKSSWKMIDKFYTGYLLKNYEVSEISKDYRKLFLEFHKMGLFDKKGHGALIIMLITLIMFCVSVYGVLMSNNLWVHLISGGLMGFTWIQLGWIGHDSSHYQVMINPKFNSIANFIIGNCISGISIAWWKRSHNAHHIACNSLEFDPDMQHMPILAISSKFFNSLNSYFYDRKMNFNSISRVLVSYQHLTFYPIFAFLRIFMYAQSFYLLLSKKKVANRGKELLGLVVFWIWYPLLISYLPNWSERITFTIITLAVTGIQQFQFSLNHLSCDAYLGPPTGADWFEKQVTGSLDIECSPWMDWFHGGLQFQIEHHLFPRMPRSQFRKISPFVKELCKKHSLPYRSMSFWRANLVTFKTVHAAAIEARDLTNHVPKNMVWEAMTTYG</sequence>
<keyword evidence="11 12" id="KW-0472">Membrane</keyword>
<dbReference type="InterPro" id="IPR012171">
    <property type="entry name" value="Fatty_acid_desaturase"/>
</dbReference>
<evidence type="ECO:0000256" key="7">
    <source>
        <dbReference type="ARBA" id="ARBA00022989"/>
    </source>
</evidence>
<dbReference type="PIRSF" id="PIRSF015921">
    <property type="entry name" value="FA_sphinglp_des"/>
    <property type="match status" value="1"/>
</dbReference>
<dbReference type="Proteomes" id="UP001443914">
    <property type="component" value="Unassembled WGS sequence"/>
</dbReference>
<feature type="transmembrane region" description="Helical" evidence="12">
    <location>
        <begin position="111"/>
        <end position="130"/>
    </location>
</feature>
<evidence type="ECO:0000256" key="12">
    <source>
        <dbReference type="SAM" id="Phobius"/>
    </source>
</evidence>
<dbReference type="Pfam" id="PF00173">
    <property type="entry name" value="Cyt-b5"/>
    <property type="match status" value="1"/>
</dbReference>
<protein>
    <recommendedName>
        <fullName evidence="13">Cytochrome b5 heme-binding domain-containing protein</fullName>
    </recommendedName>
</protein>
<keyword evidence="4" id="KW-0349">Heme</keyword>
<keyword evidence="15" id="KW-1185">Reference proteome</keyword>
<evidence type="ECO:0000256" key="5">
    <source>
        <dbReference type="ARBA" id="ARBA00022692"/>
    </source>
</evidence>
<evidence type="ECO:0000256" key="9">
    <source>
        <dbReference type="ARBA" id="ARBA00023004"/>
    </source>
</evidence>
<feature type="domain" description="Cytochrome b5 heme-binding" evidence="13">
    <location>
        <begin position="5"/>
        <end position="80"/>
    </location>
</feature>
<comment type="similarity">
    <text evidence="3">Belongs to the fatty acid desaturase type 1 family.</text>
</comment>
<keyword evidence="5 12" id="KW-0812">Transmembrane</keyword>
<evidence type="ECO:0000259" key="13">
    <source>
        <dbReference type="PROSITE" id="PS50255"/>
    </source>
</evidence>
<dbReference type="Gene3D" id="3.10.120.10">
    <property type="entry name" value="Cytochrome b5-like heme/steroid binding domain"/>
    <property type="match status" value="1"/>
</dbReference>